<evidence type="ECO:0000256" key="7">
    <source>
        <dbReference type="ARBA" id="ARBA00023242"/>
    </source>
</evidence>
<evidence type="ECO:0000256" key="6">
    <source>
        <dbReference type="ARBA" id="ARBA00023125"/>
    </source>
</evidence>
<feature type="compositionally biased region" description="Basic and acidic residues" evidence="9">
    <location>
        <begin position="346"/>
        <end position="357"/>
    </location>
</feature>
<keyword evidence="12" id="KW-1185">Reference proteome</keyword>
<evidence type="ECO:0000256" key="2">
    <source>
        <dbReference type="ARBA" id="ARBA00022723"/>
    </source>
</evidence>
<dbReference type="Gene3D" id="3.30.160.60">
    <property type="entry name" value="Classic Zinc Finger"/>
    <property type="match status" value="1"/>
</dbReference>
<comment type="subcellular location">
    <subcellularLocation>
        <location evidence="1">Nucleus</location>
    </subcellularLocation>
</comment>
<accession>A0AA88HH07</accession>
<evidence type="ECO:0000256" key="4">
    <source>
        <dbReference type="ARBA" id="ARBA00022771"/>
    </source>
</evidence>
<comment type="caution">
    <text evidence="11">The sequence shown here is derived from an EMBL/GenBank/DDBJ whole genome shotgun (WGS) entry which is preliminary data.</text>
</comment>
<keyword evidence="3" id="KW-0677">Repeat</keyword>
<dbReference type="AlphaFoldDB" id="A0AA88HH07"/>
<evidence type="ECO:0000256" key="8">
    <source>
        <dbReference type="PROSITE-ProRule" id="PRU00042"/>
    </source>
</evidence>
<dbReference type="EMBL" id="JAVRJZ010000016">
    <property type="protein sequence ID" value="KAK2711880.1"/>
    <property type="molecule type" value="Genomic_DNA"/>
</dbReference>
<evidence type="ECO:0000256" key="5">
    <source>
        <dbReference type="ARBA" id="ARBA00022833"/>
    </source>
</evidence>
<evidence type="ECO:0000256" key="3">
    <source>
        <dbReference type="ARBA" id="ARBA00022737"/>
    </source>
</evidence>
<feature type="compositionally biased region" description="Basic and acidic residues" evidence="9">
    <location>
        <begin position="44"/>
        <end position="54"/>
    </location>
</feature>
<protein>
    <recommendedName>
        <fullName evidence="10">C2H2-type domain-containing protein</fullName>
    </recommendedName>
</protein>
<dbReference type="InterPro" id="IPR036236">
    <property type="entry name" value="Znf_C2H2_sf"/>
</dbReference>
<organism evidence="11 12">
    <name type="scientific">Artemia franciscana</name>
    <name type="common">Brine shrimp</name>
    <name type="synonym">Artemia sanfranciscana</name>
    <dbReference type="NCBI Taxonomy" id="6661"/>
    <lineage>
        <taxon>Eukaryota</taxon>
        <taxon>Metazoa</taxon>
        <taxon>Ecdysozoa</taxon>
        <taxon>Arthropoda</taxon>
        <taxon>Crustacea</taxon>
        <taxon>Branchiopoda</taxon>
        <taxon>Anostraca</taxon>
        <taxon>Artemiidae</taxon>
        <taxon>Artemia</taxon>
    </lineage>
</organism>
<dbReference type="SUPFAM" id="SSF57667">
    <property type="entry name" value="beta-beta-alpha zinc fingers"/>
    <property type="match status" value="1"/>
</dbReference>
<dbReference type="Proteomes" id="UP001187531">
    <property type="component" value="Unassembled WGS sequence"/>
</dbReference>
<dbReference type="FunFam" id="3.30.160.60:FF:000045">
    <property type="entry name" value="ZFP69 zinc finger protein B"/>
    <property type="match status" value="1"/>
</dbReference>
<proteinExistence type="predicted"/>
<keyword evidence="7" id="KW-0539">Nucleus</keyword>
<dbReference type="GO" id="GO:0008270">
    <property type="term" value="F:zinc ion binding"/>
    <property type="evidence" value="ECO:0007669"/>
    <property type="project" value="UniProtKB-KW"/>
</dbReference>
<feature type="compositionally biased region" description="Polar residues" evidence="9">
    <location>
        <begin position="26"/>
        <end position="43"/>
    </location>
</feature>
<evidence type="ECO:0000313" key="12">
    <source>
        <dbReference type="Proteomes" id="UP001187531"/>
    </source>
</evidence>
<feature type="region of interest" description="Disordered" evidence="9">
    <location>
        <begin position="335"/>
        <end position="399"/>
    </location>
</feature>
<keyword evidence="2" id="KW-0479">Metal-binding</keyword>
<sequence length="418" mass="46826">MNSMSEEASDHAMIFANETHQSNLLKTDCTSTELSNTNVSSAEETTKQKEEDAPNQKNETSFQNDEKRSKSNNLMRPVYRKPFNCDVCKRSFSFKSNLARHLESHTREKPFKLEDLPVVIQENPIENVHRHNWRAQTSLASRRAPSMLDIQVDVDLPRARTQGQRTVNVTIDLDRSDYFPHSPSESSPSPDSDLGISSEAQGSSEAIVQCGICFDTLGQMKTAEPINIFQGQLQNGDMNPAIRLSYHRGVHYNSIVDPFKATIGVGLGLPGHVPGAADRSLVRDAISQSEETEIERTMMEDKIKATDWEATNEAIEEHIARESYIEWLRENERNTKHSRGANLKSPDIRSPRHRGESSTKLSPVHNFGTKNSPKLTLGEKRSSCQSPQPGHSRHIPAADMPAVSRHYIIGFLVTETGQ</sequence>
<evidence type="ECO:0000256" key="9">
    <source>
        <dbReference type="SAM" id="MobiDB-lite"/>
    </source>
</evidence>
<keyword evidence="6" id="KW-0238">DNA-binding</keyword>
<evidence type="ECO:0000313" key="11">
    <source>
        <dbReference type="EMBL" id="KAK2711880.1"/>
    </source>
</evidence>
<dbReference type="PROSITE" id="PS50157">
    <property type="entry name" value="ZINC_FINGER_C2H2_2"/>
    <property type="match status" value="1"/>
</dbReference>
<dbReference type="InterPro" id="IPR013087">
    <property type="entry name" value="Znf_C2H2_type"/>
</dbReference>
<keyword evidence="5" id="KW-0862">Zinc</keyword>
<dbReference type="GO" id="GO:0003677">
    <property type="term" value="F:DNA binding"/>
    <property type="evidence" value="ECO:0007669"/>
    <property type="project" value="UniProtKB-KW"/>
</dbReference>
<reference evidence="11" key="1">
    <citation type="submission" date="2023-07" db="EMBL/GenBank/DDBJ databases">
        <title>Chromosome-level genome assembly of Artemia franciscana.</title>
        <authorList>
            <person name="Jo E."/>
        </authorList>
    </citation>
    <scope>NUCLEOTIDE SEQUENCE</scope>
    <source>
        <tissue evidence="11">Whole body</tissue>
    </source>
</reference>
<feature type="domain" description="C2H2-type" evidence="10">
    <location>
        <begin position="83"/>
        <end position="110"/>
    </location>
</feature>
<feature type="region of interest" description="Disordered" evidence="9">
    <location>
        <begin position="172"/>
        <end position="200"/>
    </location>
</feature>
<feature type="compositionally biased region" description="Low complexity" evidence="9">
    <location>
        <begin position="180"/>
        <end position="192"/>
    </location>
</feature>
<name>A0AA88HH07_ARTSF</name>
<feature type="region of interest" description="Disordered" evidence="9">
    <location>
        <begin position="26"/>
        <end position="73"/>
    </location>
</feature>
<evidence type="ECO:0000256" key="1">
    <source>
        <dbReference type="ARBA" id="ARBA00004123"/>
    </source>
</evidence>
<dbReference type="PROSITE" id="PS00028">
    <property type="entry name" value="ZINC_FINGER_C2H2_1"/>
    <property type="match status" value="1"/>
</dbReference>
<dbReference type="GO" id="GO:0005634">
    <property type="term" value="C:nucleus"/>
    <property type="evidence" value="ECO:0007669"/>
    <property type="project" value="UniProtKB-SubCell"/>
</dbReference>
<evidence type="ECO:0000259" key="10">
    <source>
        <dbReference type="PROSITE" id="PS50157"/>
    </source>
</evidence>
<dbReference type="Gene3D" id="3.30.200.90">
    <property type="match status" value="1"/>
</dbReference>
<keyword evidence="4 8" id="KW-0863">Zinc-finger</keyword>
<gene>
    <name evidence="11" type="ORF">QYM36_012864</name>
</gene>